<dbReference type="PANTHER" id="PTHR37809">
    <property type="entry name" value="RIBOSOMAL PROTEIN S12 METHYLTHIOTRANSFERASE ACCESSORY FACTOR YCAO"/>
    <property type="match status" value="1"/>
</dbReference>
<dbReference type="InterPro" id="IPR003776">
    <property type="entry name" value="YcaO-like_dom"/>
</dbReference>
<feature type="domain" description="YcaO" evidence="2">
    <location>
        <begin position="42"/>
        <end position="382"/>
    </location>
</feature>
<dbReference type="Pfam" id="PF02624">
    <property type="entry name" value="YcaO"/>
    <property type="match status" value="1"/>
</dbReference>
<protein>
    <submittedName>
        <fullName evidence="3">Ribosomal protein S12 methylthiotransferase accessory factor</fullName>
    </submittedName>
</protein>
<dbReference type="GO" id="GO:0005840">
    <property type="term" value="C:ribosome"/>
    <property type="evidence" value="ECO:0007669"/>
    <property type="project" value="UniProtKB-KW"/>
</dbReference>
<evidence type="ECO:0000313" key="4">
    <source>
        <dbReference type="Proteomes" id="UP000182652"/>
    </source>
</evidence>
<feature type="region of interest" description="Disordered" evidence="1">
    <location>
        <begin position="363"/>
        <end position="382"/>
    </location>
</feature>
<name>A0A1H4I7H8_9MICC</name>
<dbReference type="Gene3D" id="3.30.1330.230">
    <property type="match status" value="1"/>
</dbReference>
<dbReference type="STRING" id="156980.SAMN04489745_0093"/>
<proteinExistence type="predicted"/>
<keyword evidence="3" id="KW-0808">Transferase</keyword>
<dbReference type="AlphaFoldDB" id="A0A1H4I7H8"/>
<sequence length="382" mass="41266">MIPGIEPLRIPPGAIRAQALVDRSPSFPAFIGACLPEQSSCGFGADSDQLYGSATGEFVERYSAGYVPDRVTSLDCPIIPASRFVPFTDAQYAADGFPYVHPSSVPDIPYVKVHRAIDHSAAGVPADLVYLNPADRQRWCTVTSNGLGAGRTYGAAARSAVFELIERDAFMRAWYGKRGGVTLRLPTHIPESFSPRLKDICRQLRLLDVEVTLVRFEGVGGVPVILSCARSDKVGLAVGCSSKPDVRNAMAAAFTESVQTYNWGLSAKGDAPDDSSVTSLEGHIAFHARIENRGLNEFIDDGPAVSELEFIRDGVSPLFHTLRAVEDSGWQVYLGDVRSTDVVAQGWHVVRALSPQAATLDVDEPHMRQHPGAVNLAPHPFP</sequence>
<organism evidence="3 4">
    <name type="scientific">Arthrobacter woluwensis</name>
    <dbReference type="NCBI Taxonomy" id="156980"/>
    <lineage>
        <taxon>Bacteria</taxon>
        <taxon>Bacillati</taxon>
        <taxon>Actinomycetota</taxon>
        <taxon>Actinomycetes</taxon>
        <taxon>Micrococcales</taxon>
        <taxon>Micrococcaceae</taxon>
        <taxon>Arthrobacter</taxon>
    </lineage>
</organism>
<evidence type="ECO:0000313" key="3">
    <source>
        <dbReference type="EMBL" id="SEB29931.1"/>
    </source>
</evidence>
<evidence type="ECO:0000256" key="1">
    <source>
        <dbReference type="SAM" id="MobiDB-lite"/>
    </source>
</evidence>
<dbReference type="GO" id="GO:0016740">
    <property type="term" value="F:transferase activity"/>
    <property type="evidence" value="ECO:0007669"/>
    <property type="project" value="UniProtKB-KW"/>
</dbReference>
<keyword evidence="3" id="KW-0687">Ribonucleoprotein</keyword>
<reference evidence="3 4" key="1">
    <citation type="submission" date="2016-10" db="EMBL/GenBank/DDBJ databases">
        <authorList>
            <person name="de Groot N.N."/>
        </authorList>
    </citation>
    <scope>NUCLEOTIDE SEQUENCE [LARGE SCALE GENOMIC DNA]</scope>
    <source>
        <strain evidence="3 4">DSM 10495</strain>
    </source>
</reference>
<accession>A0A1H4I7H8</accession>
<dbReference type="PANTHER" id="PTHR37809:SF1">
    <property type="entry name" value="RIBOSOMAL PROTEIN S12 METHYLTHIOTRANSFERASE ACCESSORY FACTOR YCAO"/>
    <property type="match status" value="1"/>
</dbReference>
<keyword evidence="3" id="KW-0689">Ribosomal protein</keyword>
<dbReference type="PROSITE" id="PS51664">
    <property type="entry name" value="YCAO"/>
    <property type="match status" value="1"/>
</dbReference>
<evidence type="ECO:0000259" key="2">
    <source>
        <dbReference type="PROSITE" id="PS51664"/>
    </source>
</evidence>
<keyword evidence="4" id="KW-1185">Reference proteome</keyword>
<dbReference type="Proteomes" id="UP000182652">
    <property type="component" value="Unassembled WGS sequence"/>
</dbReference>
<gene>
    <name evidence="3" type="ORF">SAMN04489745_0093</name>
</gene>
<dbReference type="EMBL" id="FNSN01000002">
    <property type="protein sequence ID" value="SEB29931.1"/>
    <property type="molecule type" value="Genomic_DNA"/>
</dbReference>